<dbReference type="AlphaFoldDB" id="A0A915KQZ5"/>
<organism evidence="1 2">
    <name type="scientific">Romanomermis culicivorax</name>
    <name type="common">Nematode worm</name>
    <dbReference type="NCBI Taxonomy" id="13658"/>
    <lineage>
        <taxon>Eukaryota</taxon>
        <taxon>Metazoa</taxon>
        <taxon>Ecdysozoa</taxon>
        <taxon>Nematoda</taxon>
        <taxon>Enoplea</taxon>
        <taxon>Dorylaimia</taxon>
        <taxon>Mermithida</taxon>
        <taxon>Mermithoidea</taxon>
        <taxon>Mermithidae</taxon>
        <taxon>Romanomermis</taxon>
    </lineage>
</organism>
<evidence type="ECO:0000313" key="2">
    <source>
        <dbReference type="WBParaSite" id="nRc.2.0.1.t41176-RA"/>
    </source>
</evidence>
<protein>
    <submittedName>
        <fullName evidence="2">Uncharacterized protein</fullName>
    </submittedName>
</protein>
<keyword evidence="1" id="KW-1185">Reference proteome</keyword>
<evidence type="ECO:0000313" key="1">
    <source>
        <dbReference type="Proteomes" id="UP000887565"/>
    </source>
</evidence>
<proteinExistence type="predicted"/>
<dbReference type="WBParaSite" id="nRc.2.0.1.t41176-RA">
    <property type="protein sequence ID" value="nRc.2.0.1.t41176-RA"/>
    <property type="gene ID" value="nRc.2.0.1.g41176"/>
</dbReference>
<reference evidence="2" key="1">
    <citation type="submission" date="2022-11" db="UniProtKB">
        <authorList>
            <consortium name="WormBaseParasite"/>
        </authorList>
    </citation>
    <scope>IDENTIFICATION</scope>
</reference>
<sequence>MYHYSFLDGLGSYCNKGCSYEVDGKAAWCSLFVVGAIWCVPPWCCIGIGRGGYPGKGCTLMVQGVPMVMVGYGHQNM</sequence>
<accession>A0A915KQZ5</accession>
<name>A0A915KQZ5_ROMCU</name>
<dbReference type="Proteomes" id="UP000887565">
    <property type="component" value="Unplaced"/>
</dbReference>